<dbReference type="Pfam" id="PF17871">
    <property type="entry name" value="AAA_lid_9"/>
    <property type="match status" value="1"/>
</dbReference>
<feature type="non-terminal residue" evidence="4">
    <location>
        <position position="1"/>
    </location>
</feature>
<organism evidence="4">
    <name type="scientific">marine metagenome</name>
    <dbReference type="NCBI Taxonomy" id="408172"/>
    <lineage>
        <taxon>unclassified sequences</taxon>
        <taxon>metagenomes</taxon>
        <taxon>ecological metagenomes</taxon>
    </lineage>
</organism>
<dbReference type="EMBL" id="UINC01176377">
    <property type="protein sequence ID" value="SVD83474.1"/>
    <property type="molecule type" value="Genomic_DNA"/>
</dbReference>
<dbReference type="GO" id="GO:0005524">
    <property type="term" value="F:ATP binding"/>
    <property type="evidence" value="ECO:0007669"/>
    <property type="project" value="UniProtKB-KW"/>
</dbReference>
<dbReference type="SUPFAM" id="SSF52540">
    <property type="entry name" value="P-loop containing nucleoside triphosphate hydrolases"/>
    <property type="match status" value="1"/>
</dbReference>
<keyword evidence="1" id="KW-0547">Nucleotide-binding</keyword>
<proteinExistence type="predicted"/>
<dbReference type="PANTHER" id="PTHR11638">
    <property type="entry name" value="ATP-DEPENDENT CLP PROTEASE"/>
    <property type="match status" value="1"/>
</dbReference>
<dbReference type="InterPro" id="IPR003959">
    <property type="entry name" value="ATPase_AAA_core"/>
</dbReference>
<dbReference type="InterPro" id="IPR050130">
    <property type="entry name" value="ClpA_ClpB"/>
</dbReference>
<accession>A0A382YJU2</accession>
<evidence type="ECO:0000259" key="3">
    <source>
        <dbReference type="SMART" id="SM00382"/>
    </source>
</evidence>
<sequence length="263" mass="29377">NNVLIVGDAGVGKTALVEGLARRIAKNKEDIPEYIKDHIVFSLDVNSLIAGSKFRGDFEERLKLIVNALDQKGKTILFIDEAHMMVGAGATGSGNSMDMANMIKPALMKGNIKVIASTTWEEYRKFFEKDRALMRRFQRLQIGEPSHDVAVKILKGVKQYYEKFHKCTITDEACEDAVDYTSKFIADKKLPDKAIDIIDVACARLRLNGTKDGTIDHEEIIHEISAMTGISIEQLSQKQASNLKTLEEKMKLQVFGQDKAINT</sequence>
<name>A0A382YJU2_9ZZZZ</name>
<keyword evidence="2" id="KW-0067">ATP-binding</keyword>
<evidence type="ECO:0000256" key="1">
    <source>
        <dbReference type="ARBA" id="ARBA00022741"/>
    </source>
</evidence>
<feature type="domain" description="AAA+ ATPase" evidence="3">
    <location>
        <begin position="1"/>
        <end position="147"/>
    </location>
</feature>
<dbReference type="PRINTS" id="PR00449">
    <property type="entry name" value="RASTRNSFRMNG"/>
</dbReference>
<dbReference type="InterPro" id="IPR041546">
    <property type="entry name" value="ClpA/ClpB_AAA_lid"/>
</dbReference>
<dbReference type="GO" id="GO:0016887">
    <property type="term" value="F:ATP hydrolysis activity"/>
    <property type="evidence" value="ECO:0007669"/>
    <property type="project" value="InterPro"/>
</dbReference>
<dbReference type="AlphaFoldDB" id="A0A382YJU2"/>
<dbReference type="SMART" id="SM00382">
    <property type="entry name" value="AAA"/>
    <property type="match status" value="1"/>
</dbReference>
<protein>
    <recommendedName>
        <fullName evidence="3">AAA+ ATPase domain-containing protein</fullName>
    </recommendedName>
</protein>
<dbReference type="GO" id="GO:0034605">
    <property type="term" value="P:cellular response to heat"/>
    <property type="evidence" value="ECO:0007669"/>
    <property type="project" value="TreeGrafter"/>
</dbReference>
<dbReference type="CDD" id="cd00009">
    <property type="entry name" value="AAA"/>
    <property type="match status" value="1"/>
</dbReference>
<evidence type="ECO:0000256" key="2">
    <source>
        <dbReference type="ARBA" id="ARBA00022840"/>
    </source>
</evidence>
<feature type="non-terminal residue" evidence="4">
    <location>
        <position position="263"/>
    </location>
</feature>
<reference evidence="4" key="1">
    <citation type="submission" date="2018-05" db="EMBL/GenBank/DDBJ databases">
        <authorList>
            <person name="Lanie J.A."/>
            <person name="Ng W.-L."/>
            <person name="Kazmierczak K.M."/>
            <person name="Andrzejewski T.M."/>
            <person name="Davidsen T.M."/>
            <person name="Wayne K.J."/>
            <person name="Tettelin H."/>
            <person name="Glass J.I."/>
            <person name="Rusch D."/>
            <person name="Podicherti R."/>
            <person name="Tsui H.-C.T."/>
            <person name="Winkler M.E."/>
        </authorList>
    </citation>
    <scope>NUCLEOTIDE SEQUENCE</scope>
</reference>
<dbReference type="InterPro" id="IPR003593">
    <property type="entry name" value="AAA+_ATPase"/>
</dbReference>
<dbReference type="Gene3D" id="3.40.50.300">
    <property type="entry name" value="P-loop containing nucleotide triphosphate hydrolases"/>
    <property type="match status" value="2"/>
</dbReference>
<evidence type="ECO:0000313" key="4">
    <source>
        <dbReference type="EMBL" id="SVD83474.1"/>
    </source>
</evidence>
<dbReference type="InterPro" id="IPR027417">
    <property type="entry name" value="P-loop_NTPase"/>
</dbReference>
<dbReference type="Pfam" id="PF00004">
    <property type="entry name" value="AAA"/>
    <property type="match status" value="1"/>
</dbReference>
<dbReference type="PANTHER" id="PTHR11638:SF111">
    <property type="entry name" value="ATP-DEPENDENT CLP PROTEASE ATP-BINDING SUBUNIT CLPA"/>
    <property type="match status" value="1"/>
</dbReference>
<gene>
    <name evidence="4" type="ORF">METZ01_LOCUS436328</name>
</gene>
<dbReference type="GO" id="GO:0005737">
    <property type="term" value="C:cytoplasm"/>
    <property type="evidence" value="ECO:0007669"/>
    <property type="project" value="TreeGrafter"/>
</dbReference>